<evidence type="ECO:0000256" key="1">
    <source>
        <dbReference type="SAM" id="MobiDB-lite"/>
    </source>
</evidence>
<proteinExistence type="predicted"/>
<evidence type="ECO:0000313" key="3">
    <source>
        <dbReference type="Proteomes" id="UP000299102"/>
    </source>
</evidence>
<reference evidence="2 3" key="1">
    <citation type="journal article" date="2019" name="Commun. Biol.">
        <title>The bagworm genome reveals a unique fibroin gene that provides high tensile strength.</title>
        <authorList>
            <person name="Kono N."/>
            <person name="Nakamura H."/>
            <person name="Ohtoshi R."/>
            <person name="Tomita M."/>
            <person name="Numata K."/>
            <person name="Arakawa K."/>
        </authorList>
    </citation>
    <scope>NUCLEOTIDE SEQUENCE [LARGE SCALE GENOMIC DNA]</scope>
</reference>
<name>A0A4C2A750_EUMVA</name>
<dbReference type="EMBL" id="BGZK01002820">
    <property type="protein sequence ID" value="GBP96691.1"/>
    <property type="molecule type" value="Genomic_DNA"/>
</dbReference>
<accession>A0A4C2A750</accession>
<protein>
    <submittedName>
        <fullName evidence="2">Uncharacterized protein</fullName>
    </submittedName>
</protein>
<feature type="region of interest" description="Disordered" evidence="1">
    <location>
        <begin position="63"/>
        <end position="94"/>
    </location>
</feature>
<organism evidence="2 3">
    <name type="scientific">Eumeta variegata</name>
    <name type="common">Bagworm moth</name>
    <name type="synonym">Eumeta japonica</name>
    <dbReference type="NCBI Taxonomy" id="151549"/>
    <lineage>
        <taxon>Eukaryota</taxon>
        <taxon>Metazoa</taxon>
        <taxon>Ecdysozoa</taxon>
        <taxon>Arthropoda</taxon>
        <taxon>Hexapoda</taxon>
        <taxon>Insecta</taxon>
        <taxon>Pterygota</taxon>
        <taxon>Neoptera</taxon>
        <taxon>Endopterygota</taxon>
        <taxon>Lepidoptera</taxon>
        <taxon>Glossata</taxon>
        <taxon>Ditrysia</taxon>
        <taxon>Tineoidea</taxon>
        <taxon>Psychidae</taxon>
        <taxon>Oiketicinae</taxon>
        <taxon>Eumeta</taxon>
    </lineage>
</organism>
<feature type="region of interest" description="Disordered" evidence="1">
    <location>
        <begin position="1"/>
        <end position="25"/>
    </location>
</feature>
<evidence type="ECO:0000313" key="2">
    <source>
        <dbReference type="EMBL" id="GBP96691.1"/>
    </source>
</evidence>
<comment type="caution">
    <text evidence="2">The sequence shown here is derived from an EMBL/GenBank/DDBJ whole genome shotgun (WGS) entry which is preliminary data.</text>
</comment>
<keyword evidence="3" id="KW-1185">Reference proteome</keyword>
<gene>
    <name evidence="2" type="ORF">EVAR_90016_1</name>
</gene>
<dbReference type="Proteomes" id="UP000299102">
    <property type="component" value="Unassembled WGS sequence"/>
</dbReference>
<sequence>MVHDFAGQKPTGYAGPNLASGPVARPPLDLGTMTLHQNRHIVRIGHGLNTGREWEPQQVVQQHVPQRRAQDRALGAPHCGPLPHDFGANEEPHLRSVNSPLSLYRLGGNPPR</sequence>
<dbReference type="AlphaFoldDB" id="A0A4C2A750"/>